<proteinExistence type="predicted"/>
<dbReference type="Proteomes" id="UP000218811">
    <property type="component" value="Unassembled WGS sequence"/>
</dbReference>
<sequence>MINASAPNLEELTLVGLDAPPLDSVSPSHLPGMVKNTQTTRLKHLKLVKHSFRWSSITCFTLTHLTIIRYGLRAEYGCSARDVLHALRRLPLLRNLELEQVTFVSPRSNSMPIQTAVCLRYLRSVRIEADVTVCTTFLNHLSLPALSTLMLHVDSLSGEQEIAELTSCLATRVPFWKDIHTLRLSREGNYGTPMRIHALSEMERGGEHSDGIRRLSSLPYQVGITYFMSLESFHGEEQQICHFIRGLPLATVRELDVAGIYFDEKEEWFTSFEPLNGVTLLRVSCPSNAPPLPNALGQCVSAHSNGSDKSSTLFPYLRVLTLHEACFKDPSLINEYEFMDSLVTCLKWRRERNAGLQELRLTECYNIGASIVEDLRTIVPSVDWDSRVLSLPEADQEAPWETFHPDEDWD</sequence>
<evidence type="ECO:0000313" key="2">
    <source>
        <dbReference type="Proteomes" id="UP000218811"/>
    </source>
</evidence>
<name>A0A2H3JWF2_WOLCO</name>
<evidence type="ECO:0008006" key="3">
    <source>
        <dbReference type="Google" id="ProtNLM"/>
    </source>
</evidence>
<protein>
    <recommendedName>
        <fullName evidence="3">F-box domain-containing protein</fullName>
    </recommendedName>
</protein>
<dbReference type="OMA" id="SACKYAT"/>
<dbReference type="SUPFAM" id="SSF52047">
    <property type="entry name" value="RNI-like"/>
    <property type="match status" value="1"/>
</dbReference>
<dbReference type="AlphaFoldDB" id="A0A2H3JWF2"/>
<dbReference type="EMBL" id="KB468135">
    <property type="protein sequence ID" value="PCH43229.1"/>
    <property type="molecule type" value="Genomic_DNA"/>
</dbReference>
<evidence type="ECO:0000313" key="1">
    <source>
        <dbReference type="EMBL" id="PCH43229.1"/>
    </source>
</evidence>
<gene>
    <name evidence="1" type="ORF">WOLCODRAFT_144443</name>
</gene>
<dbReference type="STRING" id="742152.A0A2H3JWF2"/>
<keyword evidence="2" id="KW-1185">Reference proteome</keyword>
<organism evidence="1 2">
    <name type="scientific">Wolfiporia cocos (strain MD-104)</name>
    <name type="common">Brown rot fungus</name>
    <dbReference type="NCBI Taxonomy" id="742152"/>
    <lineage>
        <taxon>Eukaryota</taxon>
        <taxon>Fungi</taxon>
        <taxon>Dikarya</taxon>
        <taxon>Basidiomycota</taxon>
        <taxon>Agaricomycotina</taxon>
        <taxon>Agaricomycetes</taxon>
        <taxon>Polyporales</taxon>
        <taxon>Phaeolaceae</taxon>
        <taxon>Wolfiporia</taxon>
    </lineage>
</organism>
<dbReference type="OrthoDB" id="3156934at2759"/>
<accession>A0A2H3JWF2</accession>
<reference evidence="1 2" key="1">
    <citation type="journal article" date="2012" name="Science">
        <title>The Paleozoic origin of enzymatic lignin decomposition reconstructed from 31 fungal genomes.</title>
        <authorList>
            <person name="Floudas D."/>
            <person name="Binder M."/>
            <person name="Riley R."/>
            <person name="Barry K."/>
            <person name="Blanchette R.A."/>
            <person name="Henrissat B."/>
            <person name="Martinez A.T."/>
            <person name="Otillar R."/>
            <person name="Spatafora J.W."/>
            <person name="Yadav J.S."/>
            <person name="Aerts A."/>
            <person name="Benoit I."/>
            <person name="Boyd A."/>
            <person name="Carlson A."/>
            <person name="Copeland A."/>
            <person name="Coutinho P.M."/>
            <person name="de Vries R.P."/>
            <person name="Ferreira P."/>
            <person name="Findley K."/>
            <person name="Foster B."/>
            <person name="Gaskell J."/>
            <person name="Glotzer D."/>
            <person name="Gorecki P."/>
            <person name="Heitman J."/>
            <person name="Hesse C."/>
            <person name="Hori C."/>
            <person name="Igarashi K."/>
            <person name="Jurgens J.A."/>
            <person name="Kallen N."/>
            <person name="Kersten P."/>
            <person name="Kohler A."/>
            <person name="Kuees U."/>
            <person name="Kumar T.K.A."/>
            <person name="Kuo A."/>
            <person name="LaButti K."/>
            <person name="Larrondo L.F."/>
            <person name="Lindquist E."/>
            <person name="Ling A."/>
            <person name="Lombard V."/>
            <person name="Lucas S."/>
            <person name="Lundell T."/>
            <person name="Martin R."/>
            <person name="McLaughlin D.J."/>
            <person name="Morgenstern I."/>
            <person name="Morin E."/>
            <person name="Murat C."/>
            <person name="Nagy L.G."/>
            <person name="Nolan M."/>
            <person name="Ohm R.A."/>
            <person name="Patyshakuliyeva A."/>
            <person name="Rokas A."/>
            <person name="Ruiz-Duenas F.J."/>
            <person name="Sabat G."/>
            <person name="Salamov A."/>
            <person name="Samejima M."/>
            <person name="Schmutz J."/>
            <person name="Slot J.C."/>
            <person name="St John F."/>
            <person name="Stenlid J."/>
            <person name="Sun H."/>
            <person name="Sun S."/>
            <person name="Syed K."/>
            <person name="Tsang A."/>
            <person name="Wiebenga A."/>
            <person name="Young D."/>
            <person name="Pisabarro A."/>
            <person name="Eastwood D.C."/>
            <person name="Martin F."/>
            <person name="Cullen D."/>
            <person name="Grigoriev I.V."/>
            <person name="Hibbett D.S."/>
        </authorList>
    </citation>
    <scope>NUCLEOTIDE SEQUENCE [LARGE SCALE GENOMIC DNA]</scope>
    <source>
        <strain evidence="1 2">MD-104</strain>
    </source>
</reference>